<evidence type="ECO:0000313" key="1">
    <source>
        <dbReference type="EMBL" id="CAE1319311.1"/>
    </source>
</evidence>
<dbReference type="EMBL" id="CAHIKZ030005099">
    <property type="protein sequence ID" value="CAE1319311.1"/>
    <property type="molecule type" value="Genomic_DNA"/>
</dbReference>
<proteinExistence type="predicted"/>
<sequence length="280" mass="32643">MEFAFLPTRTNFFLSNGQLHVGLVVRKFRSLQLVLFRFDHLLNRWHFLMGFPLLRNLNHVTLRTYSTRCNLVYLVVTVRPFISALHSLNTPSEFSHVFVVDLLLLEVVGSSCGYFGSSILNNDCFILTNKLHFVTNRQTLLGHRDKSPTTAKVLVINPYDQKYLHVLYPVRAPRLERLPIVPLSRKDLFCSESLSTVRESILCVLHQMGPYVSNMFIFDMEHRKWFQTPSPPPIFKRKPSKPMLIYAYVPVSTLIPETDPSIISADENIFQEWQLRKRKY</sequence>
<accession>A0A812EA88</accession>
<dbReference type="Proteomes" id="UP000597762">
    <property type="component" value="Unassembled WGS sequence"/>
</dbReference>
<comment type="caution">
    <text evidence="1">The sequence shown here is derived from an EMBL/GenBank/DDBJ whole genome shotgun (WGS) entry which is preliminary data.</text>
</comment>
<gene>
    <name evidence="1" type="ORF">SPHA_69699</name>
</gene>
<reference evidence="1" key="1">
    <citation type="submission" date="2021-01" db="EMBL/GenBank/DDBJ databases">
        <authorList>
            <person name="Li R."/>
            <person name="Bekaert M."/>
        </authorList>
    </citation>
    <scope>NUCLEOTIDE SEQUENCE</scope>
    <source>
        <strain evidence="1">Farmed</strain>
    </source>
</reference>
<keyword evidence="2" id="KW-1185">Reference proteome</keyword>
<dbReference type="AlphaFoldDB" id="A0A812EA88"/>
<organism evidence="1 2">
    <name type="scientific">Acanthosepion pharaonis</name>
    <name type="common">Pharaoh cuttlefish</name>
    <name type="synonym">Sepia pharaonis</name>
    <dbReference type="NCBI Taxonomy" id="158019"/>
    <lineage>
        <taxon>Eukaryota</taxon>
        <taxon>Metazoa</taxon>
        <taxon>Spiralia</taxon>
        <taxon>Lophotrochozoa</taxon>
        <taxon>Mollusca</taxon>
        <taxon>Cephalopoda</taxon>
        <taxon>Coleoidea</taxon>
        <taxon>Decapodiformes</taxon>
        <taxon>Sepiida</taxon>
        <taxon>Sepiina</taxon>
        <taxon>Sepiidae</taxon>
        <taxon>Acanthosepion</taxon>
    </lineage>
</organism>
<protein>
    <submittedName>
        <fullName evidence="1">Uncharacterized protein</fullName>
    </submittedName>
</protein>
<name>A0A812EA88_ACAPH</name>
<evidence type="ECO:0000313" key="2">
    <source>
        <dbReference type="Proteomes" id="UP000597762"/>
    </source>
</evidence>